<name>A0A1M7QTZ3_9ACTN</name>
<organism evidence="3 4">
    <name type="scientific">Cryptosporangium aurantiacum</name>
    <dbReference type="NCBI Taxonomy" id="134849"/>
    <lineage>
        <taxon>Bacteria</taxon>
        <taxon>Bacillati</taxon>
        <taxon>Actinomycetota</taxon>
        <taxon>Actinomycetes</taxon>
        <taxon>Cryptosporangiales</taxon>
        <taxon>Cryptosporangiaceae</taxon>
        <taxon>Cryptosporangium</taxon>
    </lineage>
</organism>
<evidence type="ECO:0000313" key="4">
    <source>
        <dbReference type="Proteomes" id="UP000184440"/>
    </source>
</evidence>
<dbReference type="EMBL" id="FRCS01000005">
    <property type="protein sequence ID" value="SHN35322.1"/>
    <property type="molecule type" value="Genomic_DNA"/>
</dbReference>
<feature type="domain" description="Aminoglycoside phosphotransferase" evidence="2">
    <location>
        <begin position="65"/>
        <end position="257"/>
    </location>
</feature>
<keyword evidence="3" id="KW-0808">Transferase</keyword>
<reference evidence="3 4" key="1">
    <citation type="submission" date="2016-11" db="EMBL/GenBank/DDBJ databases">
        <authorList>
            <person name="Jaros S."/>
            <person name="Januszkiewicz K."/>
            <person name="Wedrychowicz H."/>
        </authorList>
    </citation>
    <scope>NUCLEOTIDE SEQUENCE [LARGE SCALE GENOMIC DNA]</scope>
    <source>
        <strain evidence="3 4">DSM 46144</strain>
    </source>
</reference>
<sequence>MPGHNGPVSVPTTGPGRRSRPRPTWAELPDSVRDGVERALGARVVSAQSAPLGLTPGLASRIELDDGRRAFLKAAGVHRGADTVAKLRREAQVMDALPPGALAPRLLGVYDDGRWAAVACTDVGGRPPASPWTRPELDRVLAALSACVVATTPSPLPGPRFVADWADDLTSWRRLARDPSAPAALRAVLPADLDWVPRDLDRLARLEAGWSVRADGDTLLHGDLRADNILLTDEQVWFVDWPSACVGAPWLDLLFLLPGAAVTPGAVDPEDVVRTHPLTRDVAPETITATVAAIAGFLLTVSLEPPPWYAPEVRLFQRAEAAAALRWLARRR</sequence>
<dbReference type="SUPFAM" id="SSF56112">
    <property type="entry name" value="Protein kinase-like (PK-like)"/>
    <property type="match status" value="1"/>
</dbReference>
<dbReference type="InterPro" id="IPR002575">
    <property type="entry name" value="Aminoglycoside_PTrfase"/>
</dbReference>
<dbReference type="InterPro" id="IPR011009">
    <property type="entry name" value="Kinase-like_dom_sf"/>
</dbReference>
<accession>A0A1M7QTZ3</accession>
<dbReference type="Pfam" id="PF01636">
    <property type="entry name" value="APH"/>
    <property type="match status" value="1"/>
</dbReference>
<dbReference type="GO" id="GO:0016740">
    <property type="term" value="F:transferase activity"/>
    <property type="evidence" value="ECO:0007669"/>
    <property type="project" value="UniProtKB-KW"/>
</dbReference>
<evidence type="ECO:0000259" key="2">
    <source>
        <dbReference type="Pfam" id="PF01636"/>
    </source>
</evidence>
<dbReference type="STRING" id="134849.SAMN05443668_105381"/>
<dbReference type="AlphaFoldDB" id="A0A1M7QTZ3"/>
<evidence type="ECO:0000256" key="1">
    <source>
        <dbReference type="SAM" id="MobiDB-lite"/>
    </source>
</evidence>
<keyword evidence="4" id="KW-1185">Reference proteome</keyword>
<gene>
    <name evidence="3" type="ORF">SAMN05443668_105381</name>
</gene>
<dbReference type="Gene3D" id="3.90.1200.10">
    <property type="match status" value="1"/>
</dbReference>
<proteinExistence type="predicted"/>
<feature type="region of interest" description="Disordered" evidence="1">
    <location>
        <begin position="1"/>
        <end position="28"/>
    </location>
</feature>
<dbReference type="Proteomes" id="UP000184440">
    <property type="component" value="Unassembled WGS sequence"/>
</dbReference>
<evidence type="ECO:0000313" key="3">
    <source>
        <dbReference type="EMBL" id="SHN35322.1"/>
    </source>
</evidence>
<protein>
    <submittedName>
        <fullName evidence="3">Phosphotransferase enzyme family protein</fullName>
    </submittedName>
</protein>